<name>A0A7S4REZ5_9STRA</name>
<proteinExistence type="predicted"/>
<dbReference type="PROSITE" id="PS51318">
    <property type="entry name" value="TAT"/>
    <property type="match status" value="1"/>
</dbReference>
<gene>
    <name evidence="2" type="ORF">DBRI00130_LOCUS17616</name>
</gene>
<keyword evidence="1" id="KW-0732">Signal</keyword>
<dbReference type="EMBL" id="HBNS01022268">
    <property type="protein sequence ID" value="CAE4612444.1"/>
    <property type="molecule type" value="Transcribed_RNA"/>
</dbReference>
<reference evidence="2" key="1">
    <citation type="submission" date="2021-01" db="EMBL/GenBank/DDBJ databases">
        <authorList>
            <person name="Corre E."/>
            <person name="Pelletier E."/>
            <person name="Niang G."/>
            <person name="Scheremetjew M."/>
            <person name="Finn R."/>
            <person name="Kale V."/>
            <person name="Holt S."/>
            <person name="Cochrane G."/>
            <person name="Meng A."/>
            <person name="Brown T."/>
            <person name="Cohen L."/>
        </authorList>
    </citation>
    <scope>NUCLEOTIDE SEQUENCE</scope>
    <source>
        <strain evidence="2">GSO104</strain>
    </source>
</reference>
<protein>
    <recommendedName>
        <fullName evidence="3">VOC domain-containing protein</fullName>
    </recommendedName>
</protein>
<evidence type="ECO:0000313" key="2">
    <source>
        <dbReference type="EMBL" id="CAE4612444.1"/>
    </source>
</evidence>
<evidence type="ECO:0000256" key="1">
    <source>
        <dbReference type="SAM" id="SignalP"/>
    </source>
</evidence>
<sequence>MKVILYLSLLTNCLAFTTLSRVVPHQQTSTTTTLFQTSSNDLPSDVTTTRRTLLQNTLTTTATAAAAAAVAFLPNQAEAAVGTLPEYATSNAILQGITVDVADKSQQDEMIAFLSNSFDFKILRRRVTGSVTDTWMGFGPEQLSIPSDFEIPVSSFAKYGGHASIHIRYDSKSLSPLYKRGEDAPGDNIAYLQVGVPTYRISAMVKNGGNVLDAYGIVNVVSPSGLPMRGIVGIMPDPIMFVAINCKNVKESKAFYEQLGFMEQEYPYARPSKGTGQFEPPQPPKSIYMAPSPSCMGVLLLPSTKKRISQNPVVKSLNLVYTPSESQSGGSGGSGEGDIMTLKDPSGVVTGFIPVDMFEQVEKTTLVPQQDS</sequence>
<dbReference type="AlphaFoldDB" id="A0A7S4REZ5"/>
<dbReference type="InterPro" id="IPR019546">
    <property type="entry name" value="TAT_signal_bac_arc"/>
</dbReference>
<feature type="chain" id="PRO_5030868714" description="VOC domain-containing protein" evidence="1">
    <location>
        <begin position="16"/>
        <end position="372"/>
    </location>
</feature>
<dbReference type="InterPro" id="IPR006311">
    <property type="entry name" value="TAT_signal"/>
</dbReference>
<organism evidence="2">
    <name type="scientific">Ditylum brightwellii</name>
    <dbReference type="NCBI Taxonomy" id="49249"/>
    <lineage>
        <taxon>Eukaryota</taxon>
        <taxon>Sar</taxon>
        <taxon>Stramenopiles</taxon>
        <taxon>Ochrophyta</taxon>
        <taxon>Bacillariophyta</taxon>
        <taxon>Mediophyceae</taxon>
        <taxon>Lithodesmiophycidae</taxon>
        <taxon>Lithodesmiales</taxon>
        <taxon>Lithodesmiaceae</taxon>
        <taxon>Ditylum</taxon>
    </lineage>
</organism>
<dbReference type="NCBIfam" id="TIGR01409">
    <property type="entry name" value="TAT_signal_seq"/>
    <property type="match status" value="1"/>
</dbReference>
<accession>A0A7S4REZ5</accession>
<feature type="signal peptide" evidence="1">
    <location>
        <begin position="1"/>
        <end position="15"/>
    </location>
</feature>
<evidence type="ECO:0008006" key="3">
    <source>
        <dbReference type="Google" id="ProtNLM"/>
    </source>
</evidence>